<dbReference type="OrthoDB" id="9791347at2"/>
<name>A0A4R6UUX9_9GAMM</name>
<dbReference type="AlphaFoldDB" id="A0A4R6UUX9"/>
<dbReference type="FunFam" id="3.10.590.10:FF:000003">
    <property type="entry name" value="Thymocyte nuclear protein 1"/>
    <property type="match status" value="1"/>
</dbReference>
<dbReference type="SUPFAM" id="SSF88697">
    <property type="entry name" value="PUA domain-like"/>
    <property type="match status" value="1"/>
</dbReference>
<accession>A0A4R6UUX9</accession>
<proteinExistence type="predicted"/>
<dbReference type="Pfam" id="PF01878">
    <property type="entry name" value="EVE"/>
    <property type="match status" value="1"/>
</dbReference>
<dbReference type="RefSeq" id="WP_133588298.1">
    <property type="nucleotide sequence ID" value="NZ_CP037953.1"/>
</dbReference>
<sequence length="155" mass="18103">MSKCYWLIKSEPDVFSIDDLKKAKNQSTAWDGVRNYQARNFMRDEMQIGDQVFFYHSNATPPGIAGIAEVASEPYPDPSQFNSGSKYFDASSPQDNPRWVLRDFKYVRHLKRFISLDELKQHEALADMRLLARGNRLSIMPVDKAHWQYILKLER</sequence>
<evidence type="ECO:0000259" key="2">
    <source>
        <dbReference type="Pfam" id="PF01878"/>
    </source>
</evidence>
<dbReference type="Proteomes" id="UP000295375">
    <property type="component" value="Unassembled WGS sequence"/>
</dbReference>
<organism evidence="3 4">
    <name type="scientific">Permianibacter aggregans</name>
    <dbReference type="NCBI Taxonomy" id="1510150"/>
    <lineage>
        <taxon>Bacteria</taxon>
        <taxon>Pseudomonadati</taxon>
        <taxon>Pseudomonadota</taxon>
        <taxon>Gammaproteobacteria</taxon>
        <taxon>Pseudomonadales</taxon>
        <taxon>Pseudomonadaceae</taxon>
        <taxon>Permianibacter</taxon>
    </lineage>
</organism>
<dbReference type="InterPro" id="IPR052181">
    <property type="entry name" value="5hmC_binding"/>
</dbReference>
<comment type="caution">
    <text evidence="3">The sequence shown here is derived from an EMBL/GenBank/DDBJ whole genome shotgun (WGS) entry which is preliminary data.</text>
</comment>
<dbReference type="InterPro" id="IPR047197">
    <property type="entry name" value="THYN1-like_EVE"/>
</dbReference>
<dbReference type="PANTHER" id="PTHR14087">
    <property type="entry name" value="THYMOCYTE NUCLEAR PROTEIN 1"/>
    <property type="match status" value="1"/>
</dbReference>
<keyword evidence="4" id="KW-1185">Reference proteome</keyword>
<protein>
    <submittedName>
        <fullName evidence="3">Putative RNA-binding protein with PUA-like domain</fullName>
    </submittedName>
</protein>
<dbReference type="EMBL" id="SNYM01000003">
    <property type="protein sequence ID" value="TDQ49729.1"/>
    <property type="molecule type" value="Genomic_DNA"/>
</dbReference>
<evidence type="ECO:0000313" key="4">
    <source>
        <dbReference type="Proteomes" id="UP000295375"/>
    </source>
</evidence>
<dbReference type="Gene3D" id="3.10.590.10">
    <property type="entry name" value="ph1033 like domains"/>
    <property type="match status" value="1"/>
</dbReference>
<dbReference type="InterPro" id="IPR015947">
    <property type="entry name" value="PUA-like_sf"/>
</dbReference>
<dbReference type="InterPro" id="IPR002740">
    <property type="entry name" value="EVE_domain"/>
</dbReference>
<feature type="domain" description="EVE" evidence="2">
    <location>
        <begin position="5"/>
        <end position="153"/>
    </location>
</feature>
<gene>
    <name evidence="3" type="ORF">EV696_10398</name>
</gene>
<keyword evidence="1" id="KW-0597">Phosphoprotein</keyword>
<evidence type="ECO:0000313" key="3">
    <source>
        <dbReference type="EMBL" id="TDQ49729.1"/>
    </source>
</evidence>
<dbReference type="CDD" id="cd21133">
    <property type="entry name" value="EVE"/>
    <property type="match status" value="1"/>
</dbReference>
<evidence type="ECO:0000256" key="1">
    <source>
        <dbReference type="ARBA" id="ARBA00022553"/>
    </source>
</evidence>
<dbReference type="PANTHER" id="PTHR14087:SF7">
    <property type="entry name" value="THYMOCYTE NUCLEAR PROTEIN 1"/>
    <property type="match status" value="1"/>
</dbReference>
<reference evidence="3 4" key="1">
    <citation type="submission" date="2019-03" db="EMBL/GenBank/DDBJ databases">
        <title>Genomic Encyclopedia of Type Strains, Phase IV (KMG-IV): sequencing the most valuable type-strain genomes for metagenomic binning, comparative biology and taxonomic classification.</title>
        <authorList>
            <person name="Goeker M."/>
        </authorList>
    </citation>
    <scope>NUCLEOTIDE SEQUENCE [LARGE SCALE GENOMIC DNA]</scope>
    <source>
        <strain evidence="3 4">DSM 103792</strain>
    </source>
</reference>